<name>A0A1Y2CHE6_9FUNG</name>
<dbReference type="AlphaFoldDB" id="A0A1Y2CHE6"/>
<dbReference type="EMBL" id="MCGO01000016">
    <property type="protein sequence ID" value="ORY46432.1"/>
    <property type="molecule type" value="Genomic_DNA"/>
</dbReference>
<gene>
    <name evidence="1" type="ORF">BCR33DRAFT_810160</name>
</gene>
<keyword evidence="2" id="KW-1185">Reference proteome</keyword>
<accession>A0A1Y2CHE6</accession>
<dbReference type="Proteomes" id="UP000193642">
    <property type="component" value="Unassembled WGS sequence"/>
</dbReference>
<sequence>MSFYRREGILSLEDVEDEATDYCESEQETLLSHDIDDDLATDYGDEDTESESELFSASLNAQSLVRPICLLANCVRVYLRARSVRTASVCSHGKETLQMQDVLETVSVRDIMVKHEKRGCKKSNAPQHSIRQTKPKDITRVFQPVVPKETEIQTSGILFHPPTSGF</sequence>
<organism evidence="1 2">
    <name type="scientific">Rhizoclosmatium globosum</name>
    <dbReference type="NCBI Taxonomy" id="329046"/>
    <lineage>
        <taxon>Eukaryota</taxon>
        <taxon>Fungi</taxon>
        <taxon>Fungi incertae sedis</taxon>
        <taxon>Chytridiomycota</taxon>
        <taxon>Chytridiomycota incertae sedis</taxon>
        <taxon>Chytridiomycetes</taxon>
        <taxon>Chytridiales</taxon>
        <taxon>Chytriomycetaceae</taxon>
        <taxon>Rhizoclosmatium</taxon>
    </lineage>
</organism>
<proteinExistence type="predicted"/>
<evidence type="ECO:0000313" key="2">
    <source>
        <dbReference type="Proteomes" id="UP000193642"/>
    </source>
</evidence>
<reference evidence="1 2" key="1">
    <citation type="submission" date="2016-07" db="EMBL/GenBank/DDBJ databases">
        <title>Pervasive Adenine N6-methylation of Active Genes in Fungi.</title>
        <authorList>
            <consortium name="DOE Joint Genome Institute"/>
            <person name="Mondo S.J."/>
            <person name="Dannebaum R.O."/>
            <person name="Kuo R.C."/>
            <person name="Labutti K."/>
            <person name="Haridas S."/>
            <person name="Kuo A."/>
            <person name="Salamov A."/>
            <person name="Ahrendt S.R."/>
            <person name="Lipzen A."/>
            <person name="Sullivan W."/>
            <person name="Andreopoulos W.B."/>
            <person name="Clum A."/>
            <person name="Lindquist E."/>
            <person name="Daum C."/>
            <person name="Ramamoorthy G.K."/>
            <person name="Gryganskyi A."/>
            <person name="Culley D."/>
            <person name="Magnuson J.K."/>
            <person name="James T.Y."/>
            <person name="O'Malley M.A."/>
            <person name="Stajich J.E."/>
            <person name="Spatafora J.W."/>
            <person name="Visel A."/>
            <person name="Grigoriev I.V."/>
        </authorList>
    </citation>
    <scope>NUCLEOTIDE SEQUENCE [LARGE SCALE GENOMIC DNA]</scope>
    <source>
        <strain evidence="1 2">JEL800</strain>
    </source>
</reference>
<comment type="caution">
    <text evidence="1">The sequence shown here is derived from an EMBL/GenBank/DDBJ whole genome shotgun (WGS) entry which is preliminary data.</text>
</comment>
<evidence type="ECO:0000313" key="1">
    <source>
        <dbReference type="EMBL" id="ORY46432.1"/>
    </source>
</evidence>
<protein>
    <submittedName>
        <fullName evidence="1">Uncharacterized protein</fullName>
    </submittedName>
</protein>